<dbReference type="GO" id="GO:0006419">
    <property type="term" value="P:alanyl-tRNA aminoacylation"/>
    <property type="evidence" value="ECO:0007669"/>
    <property type="project" value="InterPro"/>
</dbReference>
<dbReference type="GO" id="GO:0046872">
    <property type="term" value="F:metal ion binding"/>
    <property type="evidence" value="ECO:0007669"/>
    <property type="project" value="UniProtKB-KW"/>
</dbReference>
<dbReference type="EMBL" id="JANBUW010000007">
    <property type="protein sequence ID" value="KAJ2851889.1"/>
    <property type="molecule type" value="Genomic_DNA"/>
</dbReference>
<keyword evidence="3" id="KW-0820">tRNA-binding</keyword>
<feature type="non-terminal residue" evidence="15">
    <location>
        <position position="1"/>
    </location>
</feature>
<dbReference type="GO" id="GO:0005524">
    <property type="term" value="F:ATP binding"/>
    <property type="evidence" value="ECO:0007669"/>
    <property type="project" value="UniProtKB-KW"/>
</dbReference>
<evidence type="ECO:0000256" key="2">
    <source>
        <dbReference type="ARBA" id="ARBA00013168"/>
    </source>
</evidence>
<comment type="catalytic activity">
    <reaction evidence="12">
        <text>tRNA(Ala) + L-alanine + ATP = L-alanyl-tRNA(Ala) + AMP + diphosphate</text>
        <dbReference type="Rhea" id="RHEA:12540"/>
        <dbReference type="Rhea" id="RHEA-COMP:9657"/>
        <dbReference type="Rhea" id="RHEA-COMP:9923"/>
        <dbReference type="ChEBI" id="CHEBI:30616"/>
        <dbReference type="ChEBI" id="CHEBI:33019"/>
        <dbReference type="ChEBI" id="CHEBI:57972"/>
        <dbReference type="ChEBI" id="CHEBI:78442"/>
        <dbReference type="ChEBI" id="CHEBI:78497"/>
        <dbReference type="ChEBI" id="CHEBI:456215"/>
        <dbReference type="EC" id="6.1.1.7"/>
    </reaction>
</comment>
<evidence type="ECO:0000256" key="11">
    <source>
        <dbReference type="ARBA" id="ARBA00023146"/>
    </source>
</evidence>
<gene>
    <name evidence="15" type="primary">ALA1_1</name>
    <name evidence="15" type="ORF">IWW36_000662</name>
</gene>
<dbReference type="InterPro" id="IPR002318">
    <property type="entry name" value="Ala-tRNA-lgiase_IIc"/>
</dbReference>
<dbReference type="InterPro" id="IPR018162">
    <property type="entry name" value="Ala-tRNA-ligase_IIc_anticod-bd"/>
</dbReference>
<evidence type="ECO:0000256" key="12">
    <source>
        <dbReference type="ARBA" id="ARBA00048300"/>
    </source>
</evidence>
<feature type="region of interest" description="Disordered" evidence="13">
    <location>
        <begin position="436"/>
        <end position="458"/>
    </location>
</feature>
<feature type="domain" description="Alanyl-transfer RNA synthetases family profile" evidence="14">
    <location>
        <begin position="2"/>
        <end position="700"/>
    </location>
</feature>
<accession>A0A9W8M109</accession>
<dbReference type="InterPro" id="IPR023033">
    <property type="entry name" value="Ala_tRNA_ligase_euk/bac"/>
</dbReference>
<feature type="compositionally biased region" description="Basic and acidic residues" evidence="13">
    <location>
        <begin position="441"/>
        <end position="452"/>
    </location>
</feature>
<name>A0A9W8M109_9FUNG</name>
<dbReference type="Gene3D" id="2.40.30.130">
    <property type="match status" value="1"/>
</dbReference>
<keyword evidence="7" id="KW-0862">Zinc</keyword>
<evidence type="ECO:0000256" key="10">
    <source>
        <dbReference type="ARBA" id="ARBA00022917"/>
    </source>
</evidence>
<dbReference type="Pfam" id="PF01411">
    <property type="entry name" value="tRNA-synt_2c"/>
    <property type="match status" value="1"/>
</dbReference>
<dbReference type="OrthoDB" id="2423964at2759"/>
<dbReference type="FunFam" id="3.30.980.10:FF:000004">
    <property type="entry name" value="Alanine--tRNA ligase, cytoplasmic"/>
    <property type="match status" value="1"/>
</dbReference>
<evidence type="ECO:0000256" key="13">
    <source>
        <dbReference type="SAM" id="MobiDB-lite"/>
    </source>
</evidence>
<reference evidence="15" key="1">
    <citation type="submission" date="2022-07" db="EMBL/GenBank/DDBJ databases">
        <title>Phylogenomic reconstructions and comparative analyses of Kickxellomycotina fungi.</title>
        <authorList>
            <person name="Reynolds N.K."/>
            <person name="Stajich J.E."/>
            <person name="Barry K."/>
            <person name="Grigoriev I.V."/>
            <person name="Crous P."/>
            <person name="Smith M.E."/>
        </authorList>
    </citation>
    <scope>NUCLEOTIDE SEQUENCE</scope>
    <source>
        <strain evidence="15">NRRL 1566</strain>
    </source>
</reference>
<dbReference type="PANTHER" id="PTHR11777:SF9">
    <property type="entry name" value="ALANINE--TRNA LIGASE, CYTOPLASMIC"/>
    <property type="match status" value="1"/>
</dbReference>
<dbReference type="SUPFAM" id="SSF55681">
    <property type="entry name" value="Class II aaRS and biotin synthetases"/>
    <property type="match status" value="1"/>
</dbReference>
<proteinExistence type="inferred from homology"/>
<dbReference type="InterPro" id="IPR018164">
    <property type="entry name" value="Ala-tRNA-synth_IIc_N"/>
</dbReference>
<evidence type="ECO:0000256" key="6">
    <source>
        <dbReference type="ARBA" id="ARBA00022741"/>
    </source>
</evidence>
<keyword evidence="4 15" id="KW-0436">Ligase</keyword>
<evidence type="ECO:0000256" key="1">
    <source>
        <dbReference type="ARBA" id="ARBA00008226"/>
    </source>
</evidence>
<dbReference type="InterPro" id="IPR018165">
    <property type="entry name" value="Ala-tRNA-synth_IIc_core"/>
</dbReference>
<keyword evidence="6" id="KW-0547">Nucleotide-binding</keyword>
<dbReference type="InterPro" id="IPR009000">
    <property type="entry name" value="Transl_B-barrel_sf"/>
</dbReference>
<keyword evidence="9" id="KW-0694">RNA-binding</keyword>
<dbReference type="EC" id="6.1.1.7" evidence="2"/>
<dbReference type="PROSITE" id="PS50860">
    <property type="entry name" value="AA_TRNA_LIGASE_II_ALA"/>
    <property type="match status" value="1"/>
</dbReference>
<comment type="similarity">
    <text evidence="1">Belongs to the class-II aminoacyl-tRNA synthetase family.</text>
</comment>
<dbReference type="FunFam" id="2.40.30.130:FF:000004">
    <property type="entry name" value="Alanine--tRNA ligase"/>
    <property type="match status" value="1"/>
</dbReference>
<organism evidence="15 16">
    <name type="scientific">Coemansia brasiliensis</name>
    <dbReference type="NCBI Taxonomy" id="2650707"/>
    <lineage>
        <taxon>Eukaryota</taxon>
        <taxon>Fungi</taxon>
        <taxon>Fungi incertae sedis</taxon>
        <taxon>Zoopagomycota</taxon>
        <taxon>Kickxellomycotina</taxon>
        <taxon>Kickxellomycetes</taxon>
        <taxon>Kickxellales</taxon>
        <taxon>Kickxellaceae</taxon>
        <taxon>Coemansia</taxon>
    </lineage>
</organism>
<comment type="caution">
    <text evidence="15">The sequence shown here is derived from an EMBL/GenBank/DDBJ whole genome shotgun (WGS) entry which is preliminary data.</text>
</comment>
<dbReference type="CDD" id="cd00673">
    <property type="entry name" value="AlaRS_core"/>
    <property type="match status" value="1"/>
</dbReference>
<evidence type="ECO:0000256" key="3">
    <source>
        <dbReference type="ARBA" id="ARBA00022555"/>
    </source>
</evidence>
<dbReference type="NCBIfam" id="TIGR00344">
    <property type="entry name" value="alaS"/>
    <property type="match status" value="1"/>
</dbReference>
<evidence type="ECO:0000259" key="14">
    <source>
        <dbReference type="PROSITE" id="PS50860"/>
    </source>
</evidence>
<dbReference type="PANTHER" id="PTHR11777">
    <property type="entry name" value="ALANYL-TRNA SYNTHETASE"/>
    <property type="match status" value="1"/>
</dbReference>
<dbReference type="SUPFAM" id="SSF50447">
    <property type="entry name" value="Translation proteins"/>
    <property type="match status" value="1"/>
</dbReference>
<evidence type="ECO:0000256" key="4">
    <source>
        <dbReference type="ARBA" id="ARBA00022598"/>
    </source>
</evidence>
<dbReference type="Gene3D" id="3.30.930.10">
    <property type="entry name" value="Bira Bifunctional Protein, Domain 2"/>
    <property type="match status" value="1"/>
</dbReference>
<keyword evidence="10" id="KW-0648">Protein biosynthesis</keyword>
<dbReference type="SUPFAM" id="SSF101353">
    <property type="entry name" value="Putative anticodon-binding domain of alanyl-tRNA synthetase (AlaRS)"/>
    <property type="match status" value="1"/>
</dbReference>
<dbReference type="SUPFAM" id="SSF55186">
    <property type="entry name" value="ThrRS/AlaRS common domain"/>
    <property type="match status" value="1"/>
</dbReference>
<dbReference type="InterPro" id="IPR050058">
    <property type="entry name" value="Ala-tRNA_ligase"/>
</dbReference>
<evidence type="ECO:0000256" key="9">
    <source>
        <dbReference type="ARBA" id="ARBA00022884"/>
    </source>
</evidence>
<dbReference type="HAMAP" id="MF_00036_B">
    <property type="entry name" value="Ala_tRNA_synth_B"/>
    <property type="match status" value="1"/>
</dbReference>
<dbReference type="GO" id="GO:0002161">
    <property type="term" value="F:aminoacyl-tRNA deacylase activity"/>
    <property type="evidence" value="ECO:0007669"/>
    <property type="project" value="TreeGrafter"/>
</dbReference>
<evidence type="ECO:0000256" key="5">
    <source>
        <dbReference type="ARBA" id="ARBA00022723"/>
    </source>
</evidence>
<dbReference type="AlphaFoldDB" id="A0A9W8M109"/>
<dbReference type="InterPro" id="IPR018163">
    <property type="entry name" value="Thr/Ala-tRNA-synth_IIc_edit"/>
</dbReference>
<evidence type="ECO:0000256" key="8">
    <source>
        <dbReference type="ARBA" id="ARBA00022840"/>
    </source>
</evidence>
<dbReference type="Proteomes" id="UP001139887">
    <property type="component" value="Unassembled WGS sequence"/>
</dbReference>
<dbReference type="FunFam" id="3.30.930.10:FF:000011">
    <property type="entry name" value="Alanine--tRNA ligase, cytoplasmic"/>
    <property type="match status" value="1"/>
</dbReference>
<sequence>MWTANKVRETFIEYFQENGHTFVPSSSTVPHDDPTLLFANAGMNQYKPIFQGTVDPASDFAKLTRACNSQKCIRAGGKHNDLDDVGKDVYHHTFFEMLGNWSFGDYFKKEAIAFSWKLLTEVFKLDPNRLYVTYFEGNAQDGLPVDTDAKQYWLDIGIPEGRVLPFGAKENFWEMGDIGPCGPCSEIHYDRIGGRDAASLVNMDDPDVLEIWNLVFMEFNREADGKLRPLPHQHIDTGLGLERLVSVLQDKRSNYDTDVFMPLFARIQELTGARPYTGKVGAADTDGIDMAYRVIADHIRTLTFAIADGGVPSNEGRGYVLRRILRRGARYARRKFSVELGSFFAQLVDTVVEQMGHMFPEITKNSDLIKEILCEEEVSFARTLDHGEKLFKQTVAKMPAGSQIIPGASVWRLYDTYGFPVDLTRIMAEESGLQVDEEEFNREQERARELSRQKKSGAAGTGMVTLDVHAIAQLNEMGMAKTNDEPKYTKRSVKAQVLAVFTGQEFVDSESRSIETNPDDVPILGVLLDQTNFYAEQGGQEYDTGSLVSPDLEFTVENVQVYGGFVLHTGFLKYGSIKVGDTIEAQYDVLRRLPIRNNHTATHVLNFALRKVLQSDEADQRGSLVAADRLRFDFAFKNNIKPEEVRDIEALCNRIIGDNLLVYAREVPLAEARQINGLRAVFGEVYPDPVRVVSIGADID</sequence>
<evidence type="ECO:0000313" key="15">
    <source>
        <dbReference type="EMBL" id="KAJ2851889.1"/>
    </source>
</evidence>
<keyword evidence="16" id="KW-1185">Reference proteome</keyword>
<dbReference type="GO" id="GO:0004813">
    <property type="term" value="F:alanine-tRNA ligase activity"/>
    <property type="evidence" value="ECO:0007669"/>
    <property type="project" value="UniProtKB-EC"/>
</dbReference>
<protein>
    <recommendedName>
        <fullName evidence="2">alanine--tRNA ligase</fullName>
        <ecNumber evidence="2">6.1.1.7</ecNumber>
    </recommendedName>
</protein>
<evidence type="ECO:0000313" key="16">
    <source>
        <dbReference type="Proteomes" id="UP001139887"/>
    </source>
</evidence>
<keyword evidence="8" id="KW-0067">ATP-binding</keyword>
<keyword evidence="11" id="KW-0030">Aminoacyl-tRNA synthetase</keyword>
<dbReference type="GO" id="GO:0005739">
    <property type="term" value="C:mitochondrion"/>
    <property type="evidence" value="ECO:0007669"/>
    <property type="project" value="TreeGrafter"/>
</dbReference>
<dbReference type="PRINTS" id="PR00980">
    <property type="entry name" value="TRNASYNTHALA"/>
</dbReference>
<dbReference type="Gene3D" id="3.30.980.10">
    <property type="entry name" value="Threonyl-trna Synthetase, Chain A, domain 2"/>
    <property type="match status" value="1"/>
</dbReference>
<dbReference type="GO" id="GO:0000049">
    <property type="term" value="F:tRNA binding"/>
    <property type="evidence" value="ECO:0007669"/>
    <property type="project" value="UniProtKB-KW"/>
</dbReference>
<keyword evidence="5" id="KW-0479">Metal-binding</keyword>
<dbReference type="InterPro" id="IPR045864">
    <property type="entry name" value="aa-tRNA-synth_II/BPL/LPL"/>
</dbReference>
<evidence type="ECO:0000256" key="7">
    <source>
        <dbReference type="ARBA" id="ARBA00022833"/>
    </source>
</evidence>